<dbReference type="SUPFAM" id="SSF50346">
    <property type="entry name" value="PRC-barrel domain"/>
    <property type="match status" value="2"/>
</dbReference>
<dbReference type="GeneID" id="300655259"/>
<keyword evidence="4" id="KW-1185">Reference proteome</keyword>
<protein>
    <recommendedName>
        <fullName evidence="2">PRC-barrel domain-containing protein</fullName>
    </recommendedName>
</protein>
<sequence>MRRLMMSVSALALMMGTAHAAGAPDVTEGSPEEITYEEAATAVENAAEDTADAAGDALEATGDAIADAAQYVTNGLEEVEVADTTYVTPEANSYSANDLIGSAIYGAEGDVVARIDDVWINAEGDVNAFLVSEGGFFGVGADDAAMTTGSITFNRDNAGNLSGYVGLSEEQMAEIAEQRYDAKAEYRADADAYEGLTLEDHVIGKNVVNAKGEEIATVRDALISRDGKVSHLVLARGGVLGFGGELTAVHVNELQFEQGDSEGALVMNTTAKELMDMPSFRYNIEAQAEMK</sequence>
<dbReference type="Pfam" id="PF05239">
    <property type="entry name" value="PRC"/>
    <property type="match status" value="2"/>
</dbReference>
<dbReference type="EMBL" id="WXYQ01000005">
    <property type="protein sequence ID" value="NBG95275.1"/>
    <property type="molecule type" value="Genomic_DNA"/>
</dbReference>
<name>A0A845Q9G3_9HYPH</name>
<dbReference type="RefSeq" id="WP_160587291.1">
    <property type="nucleotide sequence ID" value="NZ_BMHN01000001.1"/>
</dbReference>
<gene>
    <name evidence="3" type="ORF">GTQ45_05980</name>
</gene>
<feature type="domain" description="PRC-barrel" evidence="2">
    <location>
        <begin position="93"/>
        <end position="141"/>
    </location>
</feature>
<dbReference type="OrthoDB" id="8021018at2"/>
<keyword evidence="1" id="KW-0732">Signal</keyword>
<dbReference type="Proteomes" id="UP000470384">
    <property type="component" value="Unassembled WGS sequence"/>
</dbReference>
<accession>A0A845Q9G3</accession>
<evidence type="ECO:0000256" key="1">
    <source>
        <dbReference type="SAM" id="SignalP"/>
    </source>
</evidence>
<organism evidence="3 4">
    <name type="scientific">Pyruvatibacter mobilis</name>
    <dbReference type="NCBI Taxonomy" id="1712261"/>
    <lineage>
        <taxon>Bacteria</taxon>
        <taxon>Pseudomonadati</taxon>
        <taxon>Pseudomonadota</taxon>
        <taxon>Alphaproteobacteria</taxon>
        <taxon>Hyphomicrobiales</taxon>
        <taxon>Parvibaculaceae</taxon>
        <taxon>Pyruvatibacter</taxon>
    </lineage>
</organism>
<proteinExistence type="predicted"/>
<feature type="signal peptide" evidence="1">
    <location>
        <begin position="1"/>
        <end position="20"/>
    </location>
</feature>
<feature type="chain" id="PRO_5032947368" description="PRC-barrel domain-containing protein" evidence="1">
    <location>
        <begin position="21"/>
        <end position="291"/>
    </location>
</feature>
<feature type="domain" description="PRC-barrel" evidence="2">
    <location>
        <begin position="202"/>
        <end position="252"/>
    </location>
</feature>
<evidence type="ECO:0000259" key="2">
    <source>
        <dbReference type="Pfam" id="PF05239"/>
    </source>
</evidence>
<dbReference type="PANTHER" id="PTHR36505:SF1">
    <property type="entry name" value="BLR1072 PROTEIN"/>
    <property type="match status" value="1"/>
</dbReference>
<dbReference type="InterPro" id="IPR027275">
    <property type="entry name" value="PRC-brl_dom"/>
</dbReference>
<comment type="caution">
    <text evidence="3">The sequence shown here is derived from an EMBL/GenBank/DDBJ whole genome shotgun (WGS) entry which is preliminary data.</text>
</comment>
<evidence type="ECO:0000313" key="3">
    <source>
        <dbReference type="EMBL" id="NBG95275.1"/>
    </source>
</evidence>
<dbReference type="PANTHER" id="PTHR36505">
    <property type="entry name" value="BLR1072 PROTEIN"/>
    <property type="match status" value="1"/>
</dbReference>
<evidence type="ECO:0000313" key="4">
    <source>
        <dbReference type="Proteomes" id="UP000470384"/>
    </source>
</evidence>
<dbReference type="Gene3D" id="2.30.30.240">
    <property type="entry name" value="PRC-barrel domain"/>
    <property type="match status" value="2"/>
</dbReference>
<dbReference type="InterPro" id="IPR011033">
    <property type="entry name" value="PRC_barrel-like_sf"/>
</dbReference>
<reference evidence="3 4" key="1">
    <citation type="journal article" date="2016" name="Int. J. Syst. Evol. Microbiol.">
        <title>Pyruvatibacter mobilis gen. nov., sp. nov., a marine bacterium from the culture broth of Picochlorum sp. 122.</title>
        <authorList>
            <person name="Wang G."/>
            <person name="Tang M."/>
            <person name="Wu H."/>
            <person name="Dai S."/>
            <person name="Li T."/>
            <person name="Chen C."/>
            <person name="He H."/>
            <person name="Fan J."/>
            <person name="Xiang W."/>
            <person name="Li X."/>
        </authorList>
    </citation>
    <scope>NUCLEOTIDE SEQUENCE [LARGE SCALE GENOMIC DNA]</scope>
    <source>
        <strain evidence="3 4">GYP-11</strain>
    </source>
</reference>
<dbReference type="AlphaFoldDB" id="A0A845Q9G3"/>